<dbReference type="EMBL" id="CAJNOC010003899">
    <property type="protein sequence ID" value="CAF1002301.1"/>
    <property type="molecule type" value="Genomic_DNA"/>
</dbReference>
<keyword evidence="2" id="KW-1185">Reference proteome</keyword>
<organism evidence="1 2">
    <name type="scientific">Brachionus calyciflorus</name>
    <dbReference type="NCBI Taxonomy" id="104777"/>
    <lineage>
        <taxon>Eukaryota</taxon>
        <taxon>Metazoa</taxon>
        <taxon>Spiralia</taxon>
        <taxon>Gnathifera</taxon>
        <taxon>Rotifera</taxon>
        <taxon>Eurotatoria</taxon>
        <taxon>Monogononta</taxon>
        <taxon>Pseudotrocha</taxon>
        <taxon>Ploima</taxon>
        <taxon>Brachionidae</taxon>
        <taxon>Brachionus</taxon>
    </lineage>
</organism>
<dbReference type="Proteomes" id="UP000663879">
    <property type="component" value="Unassembled WGS sequence"/>
</dbReference>
<comment type="caution">
    <text evidence="1">The sequence shown here is derived from an EMBL/GenBank/DDBJ whole genome shotgun (WGS) entry which is preliminary data.</text>
</comment>
<gene>
    <name evidence="1" type="ORF">OXX778_LOCUS16469</name>
</gene>
<sequence length="269" mass="31057">MIKTNTSSDGYSESFTLSDSIHEKNYCNNFKVLNFNEASKNEENLDKNLNNVYNGFLGGLFFKDYIYDGSEIDVKDYMAVYSLKLKHSLNNKTIDDILNLFKLVLPKKKKCPKSFIKIQAYLSLKNKNFEVYFGCVNCKALSGQNSSIDSLISKKIICEKCSKEISRFVTFDIYSQIHFIFNNINLFNQLISKQMLVHQSNNLTDIRDGSNYQNVIKNTQDKYISLVLNTDGAPVSNSNKYTMWPFLGTIVELEPFSREIKRFQISTTW</sequence>
<dbReference type="OrthoDB" id="3263820at2759"/>
<reference evidence="1" key="1">
    <citation type="submission" date="2021-02" db="EMBL/GenBank/DDBJ databases">
        <authorList>
            <person name="Nowell W R."/>
        </authorList>
    </citation>
    <scope>NUCLEOTIDE SEQUENCE</scope>
    <source>
        <strain evidence="1">Ploen Becks lab</strain>
    </source>
</reference>
<proteinExistence type="predicted"/>
<protein>
    <submittedName>
        <fullName evidence="1">Uncharacterized protein</fullName>
    </submittedName>
</protein>
<evidence type="ECO:0000313" key="2">
    <source>
        <dbReference type="Proteomes" id="UP000663879"/>
    </source>
</evidence>
<name>A0A814GY41_9BILA</name>
<evidence type="ECO:0000313" key="1">
    <source>
        <dbReference type="EMBL" id="CAF1002301.1"/>
    </source>
</evidence>
<accession>A0A814GY41</accession>
<dbReference type="AlphaFoldDB" id="A0A814GY41"/>